<dbReference type="RefSeq" id="WP_004876206.1">
    <property type="nucleotide sequence ID" value="NZ_AALD02000034.1"/>
</dbReference>
<organism evidence="6 7">
    <name type="scientific">Yersinia mollaretii (strain ATCC 43969 / DSM 18520 / CIP 103324 / CNY 7263 / WAIP 204)</name>
    <dbReference type="NCBI Taxonomy" id="349967"/>
    <lineage>
        <taxon>Bacteria</taxon>
        <taxon>Pseudomonadati</taxon>
        <taxon>Pseudomonadota</taxon>
        <taxon>Gammaproteobacteria</taxon>
        <taxon>Enterobacterales</taxon>
        <taxon>Yersiniaceae</taxon>
        <taxon>Yersinia</taxon>
    </lineage>
</organism>
<keyword evidence="7" id="KW-1185">Reference proteome</keyword>
<evidence type="ECO:0000256" key="4">
    <source>
        <dbReference type="ARBA" id="ARBA00023172"/>
    </source>
</evidence>
<dbReference type="InterPro" id="IPR002104">
    <property type="entry name" value="Integrase_catalytic"/>
</dbReference>
<sequence length="559" mass="63650">MSNKVSHQLSHLMLRGQTYYTNFKMKGSTKSIRLSLGTDSLRQAQAMMSRISPYIPLVQSGAMSVEAFKSKLNGMTDLTKQDLDTFLFRTLEADIIEAEYIPQLGRLAKEMGTPISKPDDTAGQAHEYAKAAQSWVFEGNDGTVKLIKSHFQHQNIDPSSLLNEISEASTKLDMSKSKVYQAYQAFYNGDFLKYEQLVNSLKSQLSTESHLSHNSIKRDHVTSTPELSINPAITLSAAWQMFVEEKGKHWRLPVAKENQRFYEVLLFVVSDIPVDAITKQHIREALQVAKNLPSRTIKPYNSMSLLECIGLIKRDDYDVPEEDLISSEHVYKHLKIWRSLLSTYLVGQKDILLKSPTEGINYEVTSNRGGYYSAKEMIKLKSYLNELPYNDRRKLYFLTLIYTGARRGEIADIRKESIKQNDDTGRYYISIKGGKTKHAKRNVPIHKSIEEALLKRIETLSHSDQIFSDLPDYTTTTNLWVSVMRELEIPDHDESGLKRRIHSLRHTFISKAITVIANVALIQFVVGHSRTRNLGMTDIYAHPPTIKDLLPVVDCIDSV</sequence>
<keyword evidence="4" id="KW-0233">DNA recombination</keyword>
<dbReference type="GeneID" id="57919169"/>
<dbReference type="InterPro" id="IPR011010">
    <property type="entry name" value="DNA_brk_join_enz"/>
</dbReference>
<evidence type="ECO:0000259" key="5">
    <source>
        <dbReference type="PROSITE" id="PS51898"/>
    </source>
</evidence>
<evidence type="ECO:0000313" key="6">
    <source>
        <dbReference type="EMBL" id="EEQ09600.1"/>
    </source>
</evidence>
<dbReference type="InterPro" id="IPR050090">
    <property type="entry name" value="Tyrosine_recombinase_XerCD"/>
</dbReference>
<protein>
    <submittedName>
        <fullName evidence="6">Site-specific recombinase XerC</fullName>
    </submittedName>
</protein>
<evidence type="ECO:0000313" key="7">
    <source>
        <dbReference type="Proteomes" id="UP000003027"/>
    </source>
</evidence>
<dbReference type="PROSITE" id="PS51898">
    <property type="entry name" value="TYR_RECOMBINASE"/>
    <property type="match status" value="1"/>
</dbReference>
<dbReference type="InterPro" id="IPR013762">
    <property type="entry name" value="Integrase-like_cat_sf"/>
</dbReference>
<dbReference type="SUPFAM" id="SSF56349">
    <property type="entry name" value="DNA breaking-rejoining enzymes"/>
    <property type="match status" value="1"/>
</dbReference>
<evidence type="ECO:0000256" key="1">
    <source>
        <dbReference type="ARBA" id="ARBA00008857"/>
    </source>
</evidence>
<reference evidence="6" key="1">
    <citation type="submission" date="2008-12" db="EMBL/GenBank/DDBJ databases">
        <title>Annotation of the Yersinia mollaretii ATCC 43969 genome.</title>
        <authorList>
            <person name="Read T.D."/>
            <person name="Akmal A."/>
            <person name="Bishop-Lilly K."/>
            <person name="Chen P.E."/>
            <person name="Cook C."/>
            <person name="Kiley M.P."/>
            <person name="Lentz S."/>
            <person name="Mateczun A."/>
            <person name="Nagarajan N."/>
            <person name="Nolan N."/>
            <person name="Osborne B.I."/>
            <person name="Pop M."/>
            <person name="Sozhamannan S."/>
            <person name="Stewart A.C."/>
            <person name="Sulakvelidze A."/>
            <person name="Thomason B."/>
            <person name="Willner K."/>
            <person name="Zwick M.E."/>
        </authorList>
    </citation>
    <scope>NUCLEOTIDE SEQUENCE [LARGE SCALE GENOMIC DNA]</scope>
    <source>
        <strain evidence="6">ATCC 43969</strain>
    </source>
</reference>
<comment type="similarity">
    <text evidence="1">Belongs to the 'phage' integrase family.</text>
</comment>
<proteinExistence type="inferred from homology"/>
<evidence type="ECO:0000256" key="3">
    <source>
        <dbReference type="ARBA" id="ARBA00023125"/>
    </source>
</evidence>
<evidence type="ECO:0000256" key="2">
    <source>
        <dbReference type="ARBA" id="ARBA00022908"/>
    </source>
</evidence>
<accession>A0ABM9Y730</accession>
<keyword evidence="2" id="KW-0229">DNA integration</keyword>
<dbReference type="PANTHER" id="PTHR30349">
    <property type="entry name" value="PHAGE INTEGRASE-RELATED"/>
    <property type="match status" value="1"/>
</dbReference>
<comment type="caution">
    <text evidence="6">The sequence shown here is derived from an EMBL/GenBank/DDBJ whole genome shotgun (WGS) entry which is preliminary data.</text>
</comment>
<dbReference type="EMBL" id="AALD02000034">
    <property type="protein sequence ID" value="EEQ09600.1"/>
    <property type="molecule type" value="Genomic_DNA"/>
</dbReference>
<dbReference type="PANTHER" id="PTHR30349:SF41">
    <property type="entry name" value="INTEGRASE_RECOMBINASE PROTEIN MJ0367-RELATED"/>
    <property type="match status" value="1"/>
</dbReference>
<dbReference type="Proteomes" id="UP000003027">
    <property type="component" value="Unassembled WGS sequence"/>
</dbReference>
<dbReference type="Pfam" id="PF00589">
    <property type="entry name" value="Phage_integrase"/>
    <property type="match status" value="1"/>
</dbReference>
<dbReference type="Gene3D" id="1.10.443.10">
    <property type="entry name" value="Intergrase catalytic core"/>
    <property type="match status" value="1"/>
</dbReference>
<keyword evidence="3" id="KW-0238">DNA-binding</keyword>
<gene>
    <name evidence="6" type="ORF">ymoll0001_19600</name>
</gene>
<feature type="domain" description="Tyr recombinase" evidence="5">
    <location>
        <begin position="366"/>
        <end position="554"/>
    </location>
</feature>
<name>A0ABM9Y730_YERMW</name>